<feature type="non-terminal residue" evidence="1">
    <location>
        <position position="31"/>
    </location>
</feature>
<accession>A0A392VF07</accession>
<sequence length="31" mass="3450">MRDEGAGSNREEDITILVESVQECIPETQVT</sequence>
<reference evidence="1 2" key="1">
    <citation type="journal article" date="2018" name="Front. Plant Sci.">
        <title>Red Clover (Trifolium pratense) and Zigzag Clover (T. medium) - A Picture of Genomic Similarities and Differences.</title>
        <authorList>
            <person name="Dluhosova J."/>
            <person name="Istvanek J."/>
            <person name="Nedelnik J."/>
            <person name="Repkova J."/>
        </authorList>
    </citation>
    <scope>NUCLEOTIDE SEQUENCE [LARGE SCALE GENOMIC DNA]</scope>
    <source>
        <strain evidence="2">cv. 10/8</strain>
        <tissue evidence="1">Leaf</tissue>
    </source>
</reference>
<dbReference type="EMBL" id="LXQA011154484">
    <property type="protein sequence ID" value="MCI86976.1"/>
    <property type="molecule type" value="Genomic_DNA"/>
</dbReference>
<name>A0A392VF07_9FABA</name>
<evidence type="ECO:0000313" key="2">
    <source>
        <dbReference type="Proteomes" id="UP000265520"/>
    </source>
</evidence>
<comment type="caution">
    <text evidence="1">The sequence shown here is derived from an EMBL/GenBank/DDBJ whole genome shotgun (WGS) entry which is preliminary data.</text>
</comment>
<dbReference type="Proteomes" id="UP000265520">
    <property type="component" value="Unassembled WGS sequence"/>
</dbReference>
<evidence type="ECO:0000313" key="1">
    <source>
        <dbReference type="EMBL" id="MCI86976.1"/>
    </source>
</evidence>
<proteinExistence type="predicted"/>
<keyword evidence="2" id="KW-1185">Reference proteome</keyword>
<protein>
    <submittedName>
        <fullName evidence="1">Uncharacterized protein</fullName>
    </submittedName>
</protein>
<organism evidence="1 2">
    <name type="scientific">Trifolium medium</name>
    <dbReference type="NCBI Taxonomy" id="97028"/>
    <lineage>
        <taxon>Eukaryota</taxon>
        <taxon>Viridiplantae</taxon>
        <taxon>Streptophyta</taxon>
        <taxon>Embryophyta</taxon>
        <taxon>Tracheophyta</taxon>
        <taxon>Spermatophyta</taxon>
        <taxon>Magnoliopsida</taxon>
        <taxon>eudicotyledons</taxon>
        <taxon>Gunneridae</taxon>
        <taxon>Pentapetalae</taxon>
        <taxon>rosids</taxon>
        <taxon>fabids</taxon>
        <taxon>Fabales</taxon>
        <taxon>Fabaceae</taxon>
        <taxon>Papilionoideae</taxon>
        <taxon>50 kb inversion clade</taxon>
        <taxon>NPAAA clade</taxon>
        <taxon>Hologalegina</taxon>
        <taxon>IRL clade</taxon>
        <taxon>Trifolieae</taxon>
        <taxon>Trifolium</taxon>
    </lineage>
</organism>
<dbReference type="AlphaFoldDB" id="A0A392VF07"/>